<evidence type="ECO:0000313" key="3">
    <source>
        <dbReference type="Proteomes" id="UP000605990"/>
    </source>
</evidence>
<keyword evidence="3" id="KW-1185">Reference proteome</keyword>
<dbReference type="InterPro" id="IPR029442">
    <property type="entry name" value="GyrI-like"/>
</dbReference>
<dbReference type="Pfam" id="PF06445">
    <property type="entry name" value="GyrI-like"/>
    <property type="match status" value="1"/>
</dbReference>
<evidence type="ECO:0000313" key="2">
    <source>
        <dbReference type="EMBL" id="MBC5834766.1"/>
    </source>
</evidence>
<dbReference type="PANTHER" id="PTHR36444">
    <property type="entry name" value="TRANSCRIPTIONAL REGULATOR PROTEIN YOBU-RELATED"/>
    <property type="match status" value="1"/>
</dbReference>
<dbReference type="EMBL" id="JACRUN010000003">
    <property type="protein sequence ID" value="MBC5834766.1"/>
    <property type="molecule type" value="Genomic_DNA"/>
</dbReference>
<evidence type="ECO:0000259" key="1">
    <source>
        <dbReference type="SMART" id="SM00871"/>
    </source>
</evidence>
<feature type="domain" description="AraC effector-binding" evidence="1">
    <location>
        <begin position="1"/>
        <end position="158"/>
    </location>
</feature>
<proteinExistence type="predicted"/>
<sequence length="158" mass="18331">MTPKIVTIPPKKLIGFSIEMSLLDNKTYSIFSQLMPRLKEITNAKSADIFCIQVYDADYFTNFTPETLFTKWAAVEVKDFENIPNGFEKLELTGEKYAVFLYKGTSEMFSETAQYIYGEWLPNSGFQLDNRPHFEIMGDNYLGHENPESEEEIWIPIK</sequence>
<comment type="caution">
    <text evidence="2">The sequence shown here is derived from an EMBL/GenBank/DDBJ whole genome shotgun (WGS) entry which is preliminary data.</text>
</comment>
<gene>
    <name evidence="2" type="ORF">H8R27_07690</name>
</gene>
<dbReference type="Proteomes" id="UP000605990">
    <property type="component" value="Unassembled WGS sequence"/>
</dbReference>
<dbReference type="RefSeq" id="WP_166127906.1">
    <property type="nucleotide sequence ID" value="NZ_JAANOQ010000004.1"/>
</dbReference>
<dbReference type="SUPFAM" id="SSF55136">
    <property type="entry name" value="Probable bacterial effector-binding domain"/>
    <property type="match status" value="1"/>
</dbReference>
<reference evidence="2 3" key="1">
    <citation type="submission" date="2020-08" db="EMBL/GenBank/DDBJ databases">
        <title>Description of novel Flavobacterium F-408 isolate.</title>
        <authorList>
            <person name="Saticioglu I.B."/>
            <person name="Duman M."/>
            <person name="Altun S."/>
        </authorList>
    </citation>
    <scope>NUCLEOTIDE SEQUENCE [LARGE SCALE GENOMIC DNA]</scope>
    <source>
        <strain evidence="2 3">F-408</strain>
    </source>
</reference>
<dbReference type="InterPro" id="IPR010499">
    <property type="entry name" value="AraC_E-bd"/>
</dbReference>
<dbReference type="SMART" id="SM00871">
    <property type="entry name" value="AraC_E_bind"/>
    <property type="match status" value="1"/>
</dbReference>
<dbReference type="PANTHER" id="PTHR36444:SF2">
    <property type="entry name" value="TRANSCRIPTIONAL REGULATOR PROTEIN YOBU-RELATED"/>
    <property type="match status" value="1"/>
</dbReference>
<dbReference type="InterPro" id="IPR011256">
    <property type="entry name" value="Reg_factor_effector_dom_sf"/>
</dbReference>
<name>A0ABR7IY98_9FLAO</name>
<protein>
    <submittedName>
        <fullName evidence="2">GyrI-like domain-containing protein</fullName>
    </submittedName>
</protein>
<organism evidence="2 3">
    <name type="scientific">Flavobacterium bernardetii</name>
    <dbReference type="NCBI Taxonomy" id="2813823"/>
    <lineage>
        <taxon>Bacteria</taxon>
        <taxon>Pseudomonadati</taxon>
        <taxon>Bacteroidota</taxon>
        <taxon>Flavobacteriia</taxon>
        <taxon>Flavobacteriales</taxon>
        <taxon>Flavobacteriaceae</taxon>
        <taxon>Flavobacterium</taxon>
    </lineage>
</organism>
<dbReference type="InterPro" id="IPR053182">
    <property type="entry name" value="YobU-like_regulator"/>
</dbReference>
<accession>A0ABR7IY98</accession>
<dbReference type="Gene3D" id="3.20.80.10">
    <property type="entry name" value="Regulatory factor, effector binding domain"/>
    <property type="match status" value="1"/>
</dbReference>